<evidence type="ECO:0000256" key="5">
    <source>
        <dbReference type="ARBA" id="ARBA00022692"/>
    </source>
</evidence>
<evidence type="ECO:0000256" key="8">
    <source>
        <dbReference type="ARBA" id="ARBA00023136"/>
    </source>
</evidence>
<comment type="similarity">
    <text evidence="2 9">Belongs to the branched chain amino acid transporter family.</text>
</comment>
<feature type="transmembrane region" description="Helical" evidence="9">
    <location>
        <begin position="319"/>
        <end position="338"/>
    </location>
</feature>
<evidence type="ECO:0000313" key="11">
    <source>
        <dbReference type="Proteomes" id="UP000295756"/>
    </source>
</evidence>
<keyword evidence="8 9" id="KW-0472">Membrane</keyword>
<comment type="subcellular location">
    <subcellularLocation>
        <location evidence="1 9">Cell membrane</location>
        <topology evidence="1 9">Multi-pass membrane protein</topology>
    </subcellularLocation>
</comment>
<feature type="transmembrane region" description="Helical" evidence="9">
    <location>
        <begin position="285"/>
        <end position="307"/>
    </location>
</feature>
<dbReference type="Proteomes" id="UP000295756">
    <property type="component" value="Chromosome"/>
</dbReference>
<organism evidence="10 11">
    <name type="scientific">Leuconostoc kimchii</name>
    <dbReference type="NCBI Taxonomy" id="136609"/>
    <lineage>
        <taxon>Bacteria</taxon>
        <taxon>Bacillati</taxon>
        <taxon>Bacillota</taxon>
        <taxon>Bacilli</taxon>
        <taxon>Lactobacillales</taxon>
        <taxon>Lactobacillaceae</taxon>
        <taxon>Leuconostoc</taxon>
    </lineage>
</organism>
<feature type="transmembrane region" description="Helical" evidence="9">
    <location>
        <begin position="124"/>
        <end position="142"/>
    </location>
</feature>
<evidence type="ECO:0000256" key="6">
    <source>
        <dbReference type="ARBA" id="ARBA00022970"/>
    </source>
</evidence>
<accession>A0ABX5SM84</accession>
<dbReference type="Gene3D" id="1.20.1740.10">
    <property type="entry name" value="Amino acid/polyamine transporter I"/>
    <property type="match status" value="1"/>
</dbReference>
<gene>
    <name evidence="10" type="primary">brnQ</name>
    <name evidence="10" type="ORF">EW139_03775</name>
</gene>
<keyword evidence="3 9" id="KW-0813">Transport</keyword>
<evidence type="ECO:0000256" key="9">
    <source>
        <dbReference type="RuleBase" id="RU362122"/>
    </source>
</evidence>
<keyword evidence="11" id="KW-1185">Reference proteome</keyword>
<reference evidence="10 11" key="1">
    <citation type="submission" date="2019-03" db="EMBL/GenBank/DDBJ databases">
        <title>Complete Genome Sequence of Leuconostoc kimchii strain NKJ218 Isolated from Homemade Kimchi.</title>
        <authorList>
            <person name="Jung J.Y."/>
            <person name="Jin H.M."/>
            <person name="Jung J.-W."/>
            <person name="Lee S.-Y."/>
            <person name="Ryu B.-G."/>
            <person name="Han S.-S."/>
            <person name="Kang H.K."/>
            <person name="Choi H.W."/>
            <person name="Chung E.J."/>
            <person name="Choi K.-M."/>
        </authorList>
    </citation>
    <scope>NUCLEOTIDE SEQUENCE [LARGE SCALE GENOMIC DNA]</scope>
    <source>
        <strain evidence="10 11">NKJ218</strain>
    </source>
</reference>
<evidence type="ECO:0000256" key="3">
    <source>
        <dbReference type="ARBA" id="ARBA00022448"/>
    </source>
</evidence>
<dbReference type="RefSeq" id="WP_013974953.1">
    <property type="nucleotide sequence ID" value="NZ_CP037939.1"/>
</dbReference>
<feature type="transmembrane region" description="Helical" evidence="9">
    <location>
        <begin position="79"/>
        <end position="99"/>
    </location>
</feature>
<sequence>MVDKKLTWRQLLLIASLIFGMFFGAGNLIFPVQLGQLAGGNWIPATLGFLVTGTIVPFLAMLAVSVTRSRSVYDMAKPVGHWFGLLFLVAIHLTIGPFFGTPRTAATAFSMGVAPFLSADHQQVGMLVFSALFFGLAYFLTVKQAELTKHIGKYLNPLFIGLLVVVLLVALFMPMGGTHQVVNAAYQSNAGLQGVLDGYNTMDGLALLALAVSVVYAVRGLGFGDHQVSKVLAKAGLLSIVIEGVFYTSLVLLGVSSLGQFKPAANGGDAFAQIITHYAGNFGTALTGVLVTLAVFTTAMGLFVSFAQDLHLAFPKISYLLFLRLIAFGSFVTANAGLTNIVAWSVPVLMLLYPFALVLILLSLFSNYFNRSTTIYRGAVAGVVLPALLDALANSPFMGNHGVQGVVAAYHQYVPFSALGFGWIVPALVGTLIGCGFYVFSNVNQKQHNRVNSEVSVNISHD</sequence>
<feature type="transmembrane region" description="Helical" evidence="9">
    <location>
        <begin position="374"/>
        <end position="393"/>
    </location>
</feature>
<dbReference type="NCBIfam" id="TIGR00796">
    <property type="entry name" value="livcs"/>
    <property type="match status" value="1"/>
</dbReference>
<proteinExistence type="inferred from homology"/>
<dbReference type="InterPro" id="IPR004685">
    <property type="entry name" value="Brnchd-chn_aa_trnsp_Livcs"/>
</dbReference>
<keyword evidence="4" id="KW-1003">Cell membrane</keyword>
<feature type="transmembrane region" description="Helical" evidence="9">
    <location>
        <begin position="205"/>
        <end position="223"/>
    </location>
</feature>
<feature type="transmembrane region" description="Helical" evidence="9">
    <location>
        <begin position="12"/>
        <end position="30"/>
    </location>
</feature>
<feature type="transmembrane region" description="Helical" evidence="9">
    <location>
        <begin position="235"/>
        <end position="255"/>
    </location>
</feature>
<keyword evidence="7 9" id="KW-1133">Transmembrane helix</keyword>
<dbReference type="Pfam" id="PF05525">
    <property type="entry name" value="Branch_AA_trans"/>
    <property type="match status" value="1"/>
</dbReference>
<evidence type="ECO:0000313" key="10">
    <source>
        <dbReference type="EMBL" id="QBR47285.1"/>
    </source>
</evidence>
<feature type="transmembrane region" description="Helical" evidence="9">
    <location>
        <begin position="154"/>
        <end position="173"/>
    </location>
</feature>
<dbReference type="PANTHER" id="PTHR30588:SF0">
    <property type="entry name" value="BRANCHED-CHAIN AMINO ACID PERMEASE BRNQ"/>
    <property type="match status" value="1"/>
</dbReference>
<evidence type="ECO:0000256" key="7">
    <source>
        <dbReference type="ARBA" id="ARBA00022989"/>
    </source>
</evidence>
<feature type="transmembrane region" description="Helical" evidence="9">
    <location>
        <begin position="413"/>
        <end position="440"/>
    </location>
</feature>
<dbReference type="PANTHER" id="PTHR30588">
    <property type="entry name" value="BRANCHED-CHAIN AMINO ACID TRANSPORT SYSTEM 2 CARRIER PROTEIN"/>
    <property type="match status" value="1"/>
</dbReference>
<evidence type="ECO:0000256" key="1">
    <source>
        <dbReference type="ARBA" id="ARBA00004651"/>
    </source>
</evidence>
<keyword evidence="6 9" id="KW-0029">Amino-acid transport</keyword>
<feature type="transmembrane region" description="Helical" evidence="9">
    <location>
        <begin position="344"/>
        <end position="362"/>
    </location>
</feature>
<feature type="transmembrane region" description="Helical" evidence="9">
    <location>
        <begin position="42"/>
        <end position="67"/>
    </location>
</feature>
<protein>
    <recommendedName>
        <fullName evidence="9">Branched-chain amino acid transport system carrier protein</fullName>
    </recommendedName>
</protein>
<evidence type="ECO:0000256" key="4">
    <source>
        <dbReference type="ARBA" id="ARBA00022475"/>
    </source>
</evidence>
<comment type="function">
    <text evidence="9">Component of the transport system for branched-chain amino acids.</text>
</comment>
<evidence type="ECO:0000256" key="2">
    <source>
        <dbReference type="ARBA" id="ARBA00008540"/>
    </source>
</evidence>
<keyword evidence="5 9" id="KW-0812">Transmembrane</keyword>
<name>A0ABX5SM84_9LACO</name>
<dbReference type="EMBL" id="CP037939">
    <property type="protein sequence ID" value="QBR47285.1"/>
    <property type="molecule type" value="Genomic_DNA"/>
</dbReference>